<evidence type="ECO:0000313" key="4">
    <source>
        <dbReference type="EMBL" id="KAF2674539.1"/>
    </source>
</evidence>
<gene>
    <name evidence="4" type="ORF">BT63DRAFT_449527</name>
</gene>
<dbReference type="GO" id="GO:0001080">
    <property type="term" value="P:nitrogen catabolite activation of transcription from RNA polymerase II promoter"/>
    <property type="evidence" value="ECO:0007669"/>
    <property type="project" value="TreeGrafter"/>
</dbReference>
<dbReference type="GO" id="GO:0008270">
    <property type="term" value="F:zinc ion binding"/>
    <property type="evidence" value="ECO:0007669"/>
    <property type="project" value="InterPro"/>
</dbReference>
<dbReference type="AlphaFoldDB" id="A0A6A6UQH0"/>
<dbReference type="PANTHER" id="PTHR31668:SF4">
    <property type="entry name" value="TRANSCRIPTIONAL ACTIVATOR PROTEIN DAL81"/>
    <property type="match status" value="1"/>
</dbReference>
<dbReference type="Proteomes" id="UP000799302">
    <property type="component" value="Unassembled WGS sequence"/>
</dbReference>
<sequence>MAVAIQPAMMPSSSPVPIASALSQAPRRPTSGKDELTLSVPKPTSSHIAGLSNIRSRRERPCDACRRRKSRCVINPGATICVLCDFHKQSCTFLQDPQPRKRKVQAASDLKDASAKKRYGPLVDLLVAAGAAQLRCICCTLGKCLVPRWLSIGCGVLCV</sequence>
<feature type="region of interest" description="Disordered" evidence="2">
    <location>
        <begin position="1"/>
        <end position="45"/>
    </location>
</feature>
<organism evidence="4 5">
    <name type="scientific">Microthyrium microscopicum</name>
    <dbReference type="NCBI Taxonomy" id="703497"/>
    <lineage>
        <taxon>Eukaryota</taxon>
        <taxon>Fungi</taxon>
        <taxon>Dikarya</taxon>
        <taxon>Ascomycota</taxon>
        <taxon>Pezizomycotina</taxon>
        <taxon>Dothideomycetes</taxon>
        <taxon>Dothideomycetes incertae sedis</taxon>
        <taxon>Microthyriales</taxon>
        <taxon>Microthyriaceae</taxon>
        <taxon>Microthyrium</taxon>
    </lineage>
</organism>
<dbReference type="PANTHER" id="PTHR31668">
    <property type="entry name" value="GLUCOSE TRANSPORT TRANSCRIPTION REGULATOR RGT1-RELATED-RELATED"/>
    <property type="match status" value="1"/>
</dbReference>
<dbReference type="SUPFAM" id="SSF57701">
    <property type="entry name" value="Zn2/Cys6 DNA-binding domain"/>
    <property type="match status" value="1"/>
</dbReference>
<keyword evidence="5" id="KW-1185">Reference proteome</keyword>
<dbReference type="GO" id="GO:0000981">
    <property type="term" value="F:DNA-binding transcription factor activity, RNA polymerase II-specific"/>
    <property type="evidence" value="ECO:0007669"/>
    <property type="project" value="InterPro"/>
</dbReference>
<accession>A0A6A6UQH0</accession>
<dbReference type="InterPro" id="IPR036864">
    <property type="entry name" value="Zn2-C6_fun-type_DNA-bd_sf"/>
</dbReference>
<name>A0A6A6UQH0_9PEZI</name>
<dbReference type="PROSITE" id="PS00463">
    <property type="entry name" value="ZN2_CY6_FUNGAL_1"/>
    <property type="match status" value="1"/>
</dbReference>
<dbReference type="SMART" id="SM00066">
    <property type="entry name" value="GAL4"/>
    <property type="match status" value="1"/>
</dbReference>
<evidence type="ECO:0000256" key="1">
    <source>
        <dbReference type="ARBA" id="ARBA00023242"/>
    </source>
</evidence>
<dbReference type="GO" id="GO:0005634">
    <property type="term" value="C:nucleus"/>
    <property type="evidence" value="ECO:0007669"/>
    <property type="project" value="TreeGrafter"/>
</dbReference>
<dbReference type="InterPro" id="IPR050797">
    <property type="entry name" value="Carb_Metab_Trans_Reg"/>
</dbReference>
<keyword evidence="1" id="KW-0539">Nucleus</keyword>
<evidence type="ECO:0000256" key="2">
    <source>
        <dbReference type="SAM" id="MobiDB-lite"/>
    </source>
</evidence>
<dbReference type="EMBL" id="MU004230">
    <property type="protein sequence ID" value="KAF2674539.1"/>
    <property type="molecule type" value="Genomic_DNA"/>
</dbReference>
<evidence type="ECO:0000259" key="3">
    <source>
        <dbReference type="PROSITE" id="PS00463"/>
    </source>
</evidence>
<proteinExistence type="predicted"/>
<protein>
    <recommendedName>
        <fullName evidence="3">Zn(2)-C6 fungal-type domain-containing protein</fullName>
    </recommendedName>
</protein>
<dbReference type="OrthoDB" id="10327252at2759"/>
<evidence type="ECO:0000313" key="5">
    <source>
        <dbReference type="Proteomes" id="UP000799302"/>
    </source>
</evidence>
<feature type="domain" description="Zn(2)-C6 fungal-type" evidence="3">
    <location>
        <begin position="61"/>
        <end position="91"/>
    </location>
</feature>
<reference evidence="4" key="1">
    <citation type="journal article" date="2020" name="Stud. Mycol.">
        <title>101 Dothideomycetes genomes: a test case for predicting lifestyles and emergence of pathogens.</title>
        <authorList>
            <person name="Haridas S."/>
            <person name="Albert R."/>
            <person name="Binder M."/>
            <person name="Bloem J."/>
            <person name="Labutti K."/>
            <person name="Salamov A."/>
            <person name="Andreopoulos B."/>
            <person name="Baker S."/>
            <person name="Barry K."/>
            <person name="Bills G."/>
            <person name="Bluhm B."/>
            <person name="Cannon C."/>
            <person name="Castanera R."/>
            <person name="Culley D."/>
            <person name="Daum C."/>
            <person name="Ezra D."/>
            <person name="Gonzalez J."/>
            <person name="Henrissat B."/>
            <person name="Kuo A."/>
            <person name="Liang C."/>
            <person name="Lipzen A."/>
            <person name="Lutzoni F."/>
            <person name="Magnuson J."/>
            <person name="Mondo S."/>
            <person name="Nolan M."/>
            <person name="Ohm R."/>
            <person name="Pangilinan J."/>
            <person name="Park H.-J."/>
            <person name="Ramirez L."/>
            <person name="Alfaro M."/>
            <person name="Sun H."/>
            <person name="Tritt A."/>
            <person name="Yoshinaga Y."/>
            <person name="Zwiers L.-H."/>
            <person name="Turgeon B."/>
            <person name="Goodwin S."/>
            <person name="Spatafora J."/>
            <person name="Crous P."/>
            <person name="Grigoriev I."/>
        </authorList>
    </citation>
    <scope>NUCLEOTIDE SEQUENCE</scope>
    <source>
        <strain evidence="4">CBS 115976</strain>
    </source>
</reference>
<dbReference type="InterPro" id="IPR001138">
    <property type="entry name" value="Zn2Cys6_DnaBD"/>
</dbReference>
<dbReference type="Gene3D" id="4.10.240.10">
    <property type="entry name" value="Zn(2)-C6 fungal-type DNA-binding domain"/>
    <property type="match status" value="1"/>
</dbReference>